<feature type="signal peptide" evidence="7">
    <location>
        <begin position="1"/>
        <end position="27"/>
    </location>
</feature>
<comment type="caution">
    <text evidence="9">The sequence shown here is derived from an EMBL/GenBank/DDBJ whole genome shotgun (WGS) entry which is preliminary data.</text>
</comment>
<comment type="similarity">
    <text evidence="2">Belongs to the COBRA family.</text>
</comment>
<organism evidence="9 10">
    <name type="scientific">Zingiber officinale</name>
    <name type="common">Ginger</name>
    <name type="synonym">Amomum zingiber</name>
    <dbReference type="NCBI Taxonomy" id="94328"/>
    <lineage>
        <taxon>Eukaryota</taxon>
        <taxon>Viridiplantae</taxon>
        <taxon>Streptophyta</taxon>
        <taxon>Embryophyta</taxon>
        <taxon>Tracheophyta</taxon>
        <taxon>Spermatophyta</taxon>
        <taxon>Magnoliopsida</taxon>
        <taxon>Liliopsida</taxon>
        <taxon>Zingiberales</taxon>
        <taxon>Zingiberaceae</taxon>
        <taxon>Zingiber</taxon>
    </lineage>
</organism>
<keyword evidence="6" id="KW-0325">Glycoprotein</keyword>
<comment type="subcellular location">
    <subcellularLocation>
        <location evidence="1">Cell membrane</location>
    </subcellularLocation>
</comment>
<dbReference type="AlphaFoldDB" id="A0A8J5GXJ3"/>
<dbReference type="InterPro" id="IPR056900">
    <property type="entry name" value="COB_C"/>
</dbReference>
<evidence type="ECO:0000256" key="4">
    <source>
        <dbReference type="ARBA" id="ARBA00022729"/>
    </source>
</evidence>
<reference evidence="9 10" key="1">
    <citation type="submission" date="2020-08" db="EMBL/GenBank/DDBJ databases">
        <title>Plant Genome Project.</title>
        <authorList>
            <person name="Zhang R.-G."/>
        </authorList>
    </citation>
    <scope>NUCLEOTIDE SEQUENCE [LARGE SCALE GENOMIC DNA]</scope>
    <source>
        <tissue evidence="9">Rhizome</tissue>
    </source>
</reference>
<keyword evidence="4 7" id="KW-0732">Signal</keyword>
<keyword evidence="3" id="KW-1003">Cell membrane</keyword>
<evidence type="ECO:0000259" key="8">
    <source>
        <dbReference type="Pfam" id="PF25079"/>
    </source>
</evidence>
<gene>
    <name evidence="9" type="ORF">ZIOFF_033812</name>
</gene>
<dbReference type="InterPro" id="IPR006918">
    <property type="entry name" value="COBRA_pln"/>
</dbReference>
<keyword evidence="5" id="KW-0472">Membrane</keyword>
<evidence type="ECO:0000256" key="6">
    <source>
        <dbReference type="ARBA" id="ARBA00023180"/>
    </source>
</evidence>
<evidence type="ECO:0000256" key="5">
    <source>
        <dbReference type="ARBA" id="ARBA00023136"/>
    </source>
</evidence>
<proteinExistence type="inferred from homology"/>
<evidence type="ECO:0000256" key="3">
    <source>
        <dbReference type="ARBA" id="ARBA00022475"/>
    </source>
</evidence>
<feature type="domain" description="COBRA C-terminal" evidence="8">
    <location>
        <begin position="452"/>
        <end position="661"/>
    </location>
</feature>
<feature type="chain" id="PRO_5035178696" description="COBRA C-terminal domain-containing protein" evidence="7">
    <location>
        <begin position="28"/>
        <end position="691"/>
    </location>
</feature>
<dbReference type="EMBL" id="JACMSC010000009">
    <property type="protein sequence ID" value="KAG6508438.1"/>
    <property type="molecule type" value="Genomic_DNA"/>
</dbReference>
<keyword evidence="10" id="KW-1185">Reference proteome</keyword>
<dbReference type="Pfam" id="PF25079">
    <property type="entry name" value="COB_C"/>
    <property type="match status" value="1"/>
</dbReference>
<dbReference type="Proteomes" id="UP000734854">
    <property type="component" value="Unassembled WGS sequence"/>
</dbReference>
<dbReference type="OrthoDB" id="2014623at2759"/>
<evidence type="ECO:0000256" key="7">
    <source>
        <dbReference type="SAM" id="SignalP"/>
    </source>
</evidence>
<sequence>MMDHSRSRPSVFLFLLVCLLSAESSWSQRTRPPSIAAAPVLVPAPAPALAPALAPAPAPGPSPESQCNGIYISYVIEKRERIHPITRNPADQPYSFRATATVLNHGTADLVSWTLLVPFRHDELLVSIDGGVLANGSASALPYNTTIDANVTAFSGYPNTDLKTPIETANDLTQIQAKISLVGTLFGSPPPAVPLPDFLDLGDPSYSCEPLPGFNGSGSGSVDRCCLRDPNYVPIPANITGYLDRRSGDLTIAYDVLQSFESNYLALVTIENHNPIGRLDHWYLSWEWARGEFISSMRGAYPTVVDSSDCIFGKQGQYYKDFDFTKVLSCKQNPVISDLTPWQYNDTNLGRIPHCCRNGSLLPTEMDQEQSISAFQIQVYKMMPDLNRSVLFPPVNWNISGSGLNPDYKCGQPIRVSPAQFPDPSGLDSESLALASWQVVCNITRPRGTSPKCCVSFSAFYNDSVVPCNTCACGCSTSNRARACNAIAPAMLLPPEALLVPFDNRTEKTLAWAEIKHYNVPSLMPCADNCGVSLNWHIVTNYEKGWSARVTLFNWREDQFADWFVAAKMEKAYPGFERMYSFNGTKMGNDTIFMVGMPGLNYLNGETNGTRDGDPRVPGKQQSVISFTKKLTPGIDILAGDGFPSKVYFNGEECSMPDTIPTSWAFRTSRPRIFTALGFLLLAASLISLEL</sequence>
<dbReference type="PANTHER" id="PTHR31052:SF3">
    <property type="entry name" value="COBRA-LIKE PROTEIN 7"/>
    <property type="match status" value="1"/>
</dbReference>
<dbReference type="PANTHER" id="PTHR31052">
    <property type="entry name" value="COBRA-LIKE PROTEIN 7"/>
    <property type="match status" value="1"/>
</dbReference>
<dbReference type="GO" id="GO:0005886">
    <property type="term" value="C:plasma membrane"/>
    <property type="evidence" value="ECO:0007669"/>
    <property type="project" value="UniProtKB-SubCell"/>
</dbReference>
<evidence type="ECO:0000256" key="1">
    <source>
        <dbReference type="ARBA" id="ARBA00004236"/>
    </source>
</evidence>
<protein>
    <recommendedName>
        <fullName evidence="8">COBRA C-terminal domain-containing protein</fullName>
    </recommendedName>
</protein>
<name>A0A8J5GXJ3_ZINOF</name>
<accession>A0A8J5GXJ3</accession>
<dbReference type="Pfam" id="PF04833">
    <property type="entry name" value="COBRA"/>
    <property type="match status" value="1"/>
</dbReference>
<evidence type="ECO:0000313" key="9">
    <source>
        <dbReference type="EMBL" id="KAG6508438.1"/>
    </source>
</evidence>
<evidence type="ECO:0000313" key="10">
    <source>
        <dbReference type="Proteomes" id="UP000734854"/>
    </source>
</evidence>
<dbReference type="GO" id="GO:0010215">
    <property type="term" value="P:cellulose microfibril organization"/>
    <property type="evidence" value="ECO:0007669"/>
    <property type="project" value="InterPro"/>
</dbReference>
<evidence type="ECO:0000256" key="2">
    <source>
        <dbReference type="ARBA" id="ARBA00005507"/>
    </source>
</evidence>